<protein>
    <submittedName>
        <fullName evidence="1">Uncharacterized protein</fullName>
    </submittedName>
</protein>
<accession>A0ACC0W7E3</accession>
<evidence type="ECO:0000313" key="1">
    <source>
        <dbReference type="EMBL" id="KAI9913951.1"/>
    </source>
</evidence>
<proteinExistence type="predicted"/>
<organism evidence="1 2">
    <name type="scientific">Peronosclerospora sorghi</name>
    <dbReference type="NCBI Taxonomy" id="230839"/>
    <lineage>
        <taxon>Eukaryota</taxon>
        <taxon>Sar</taxon>
        <taxon>Stramenopiles</taxon>
        <taxon>Oomycota</taxon>
        <taxon>Peronosporomycetes</taxon>
        <taxon>Peronosporales</taxon>
        <taxon>Peronosporaceae</taxon>
        <taxon>Peronosclerospora</taxon>
    </lineage>
</organism>
<dbReference type="EMBL" id="CM047583">
    <property type="protein sequence ID" value="KAI9913951.1"/>
    <property type="molecule type" value="Genomic_DNA"/>
</dbReference>
<comment type="caution">
    <text evidence="1">The sequence shown here is derived from an EMBL/GenBank/DDBJ whole genome shotgun (WGS) entry which is preliminary data.</text>
</comment>
<name>A0ACC0W7E3_9STRA</name>
<evidence type="ECO:0000313" key="2">
    <source>
        <dbReference type="Proteomes" id="UP001163321"/>
    </source>
</evidence>
<sequence length="272" mass="31126">MTLNSDKTIILPFQACDPHLRDRLPNDGLEVVANEGHTKLLGILQRPTRPHSTIFDALLPQMVARCQLWKYRGRNLRGLTPIPPPQLLIKSKIFAKPLSSKNQLELFHPTTKGGLGLPSTKEFGASLGLCSLRDSITFDRRYVTLPRWFEPAASNFTACLDGSGQTFDILYVPIPNTTPAPARWVRLGSFWFSVLKNWRALRDRHLDTHLLVRHKFDMPIWINFMFTVRATRKSLEGTSTLLDRCRHLGTLDHGILWRFKGNKYHGSFLLKF</sequence>
<keyword evidence="2" id="KW-1185">Reference proteome</keyword>
<dbReference type="Proteomes" id="UP001163321">
    <property type="component" value="Chromosome 4"/>
</dbReference>
<gene>
    <name evidence="1" type="ORF">PsorP6_005585</name>
</gene>
<reference evidence="1 2" key="1">
    <citation type="journal article" date="2022" name="bioRxiv">
        <title>The genome of the oomycete Peronosclerospora sorghi, a cosmopolitan pathogen of maize and sorghum, is inflated with dispersed pseudogenes.</title>
        <authorList>
            <person name="Fletcher K."/>
            <person name="Martin F."/>
            <person name="Isakeit T."/>
            <person name="Cavanaugh K."/>
            <person name="Magill C."/>
            <person name="Michelmore R."/>
        </authorList>
    </citation>
    <scope>NUCLEOTIDE SEQUENCE [LARGE SCALE GENOMIC DNA]</scope>
    <source>
        <strain evidence="1">P6</strain>
    </source>
</reference>